<evidence type="ECO:0000256" key="1">
    <source>
        <dbReference type="ARBA" id="ARBA00022690"/>
    </source>
</evidence>
<protein>
    <recommendedName>
        <fullName evidence="5">BPTI/Kunitz inhibitor domain-containing protein</fullName>
    </recommendedName>
</protein>
<dbReference type="GO" id="GO:0005615">
    <property type="term" value="C:extracellular space"/>
    <property type="evidence" value="ECO:0007669"/>
    <property type="project" value="TreeGrafter"/>
</dbReference>
<dbReference type="EMBL" id="JO842498">
    <property type="protein sequence ID" value="AEO34115.1"/>
    <property type="molecule type" value="mRNA"/>
</dbReference>
<dbReference type="PROSITE" id="PS00280">
    <property type="entry name" value="BPTI_KUNITZ_1"/>
    <property type="match status" value="2"/>
</dbReference>
<evidence type="ECO:0000256" key="3">
    <source>
        <dbReference type="ARBA" id="ARBA00023157"/>
    </source>
</evidence>
<organism evidence="6">
    <name type="scientific">Amblyomma maculatum</name>
    <name type="common">Gulf Coast tick</name>
    <dbReference type="NCBI Taxonomy" id="34609"/>
    <lineage>
        <taxon>Eukaryota</taxon>
        <taxon>Metazoa</taxon>
        <taxon>Ecdysozoa</taxon>
        <taxon>Arthropoda</taxon>
        <taxon>Chelicerata</taxon>
        <taxon>Arachnida</taxon>
        <taxon>Acari</taxon>
        <taxon>Parasitiformes</taxon>
        <taxon>Ixodida</taxon>
        <taxon>Ixodoidea</taxon>
        <taxon>Ixodidae</taxon>
        <taxon>Amblyomminae</taxon>
        <taxon>Amblyomma</taxon>
    </lineage>
</organism>
<dbReference type="PANTHER" id="PTHR10083">
    <property type="entry name" value="KUNITZ-TYPE PROTEASE INHIBITOR-RELATED"/>
    <property type="match status" value="1"/>
</dbReference>
<dbReference type="PANTHER" id="PTHR10083:SF374">
    <property type="entry name" value="BPTI_KUNITZ INHIBITOR DOMAIN-CONTAINING PROTEIN"/>
    <property type="match status" value="1"/>
</dbReference>
<feature type="chain" id="PRO_5003447074" description="BPTI/Kunitz inhibitor domain-containing protein" evidence="4">
    <location>
        <begin position="24"/>
        <end position="196"/>
    </location>
</feature>
<dbReference type="SUPFAM" id="SSF57362">
    <property type="entry name" value="BPTI-like"/>
    <property type="match status" value="2"/>
</dbReference>
<dbReference type="PRINTS" id="PR00759">
    <property type="entry name" value="BASICPTASE"/>
</dbReference>
<dbReference type="GO" id="GO:0004867">
    <property type="term" value="F:serine-type endopeptidase inhibitor activity"/>
    <property type="evidence" value="ECO:0007669"/>
    <property type="project" value="UniProtKB-KW"/>
</dbReference>
<dbReference type="InterPro" id="IPR002223">
    <property type="entry name" value="Kunitz_BPTI"/>
</dbReference>
<dbReference type="InterPro" id="IPR050098">
    <property type="entry name" value="TFPI/VKTCI-like"/>
</dbReference>
<dbReference type="Gene3D" id="4.10.410.10">
    <property type="entry name" value="Pancreatic trypsin inhibitor Kunitz domain"/>
    <property type="match status" value="2"/>
</dbReference>
<keyword evidence="1" id="KW-0646">Protease inhibitor</keyword>
<evidence type="ECO:0000259" key="5">
    <source>
        <dbReference type="PROSITE" id="PS50279"/>
    </source>
</evidence>
<feature type="domain" description="BPTI/Kunitz inhibitor" evidence="5">
    <location>
        <begin position="34"/>
        <end position="87"/>
    </location>
</feature>
<evidence type="ECO:0000256" key="2">
    <source>
        <dbReference type="ARBA" id="ARBA00022900"/>
    </source>
</evidence>
<dbReference type="SMART" id="SM00131">
    <property type="entry name" value="KU"/>
    <property type="match status" value="2"/>
</dbReference>
<sequence length="196" mass="22234">MMEFTFVLFAVFLIGSELIPCFAEQSYQRTKADCEKKLKVGSRCKERREREKWFYNATSETCERFSYLGCGGNANRFPSEQACLLMCRPEAIQKTPSVAEQGESCEQTDGSMDADLPTDLCTETPDKGGSCDRRLPGLRWFYVAENNTCSQFFYCGCGGNRNNFPEEEACIQACDPQTYDYEETESNIDETKNAQS</sequence>
<reference evidence="6" key="1">
    <citation type="journal article" date="2011" name="PLoS ONE">
        <title>A deep insight into the sialotranscriptome of the gulf coast tick, Amblyomma maculatum.</title>
        <authorList>
            <person name="Karim S."/>
            <person name="Singh P."/>
            <person name="Ribeiro J.M."/>
        </authorList>
    </citation>
    <scope>NUCLEOTIDE SEQUENCE</scope>
    <source>
        <tissue evidence="6">Salivary gland</tissue>
    </source>
</reference>
<dbReference type="PROSITE" id="PS50279">
    <property type="entry name" value="BPTI_KUNITZ_2"/>
    <property type="match status" value="2"/>
</dbReference>
<dbReference type="InterPro" id="IPR036880">
    <property type="entry name" value="Kunitz_BPTI_sf"/>
</dbReference>
<feature type="domain" description="BPTI/Kunitz inhibitor" evidence="5">
    <location>
        <begin position="121"/>
        <end position="174"/>
    </location>
</feature>
<keyword evidence="4" id="KW-0732">Signal</keyword>
<keyword evidence="3" id="KW-1015">Disulfide bond</keyword>
<evidence type="ECO:0000313" key="6">
    <source>
        <dbReference type="EMBL" id="AEO34115.1"/>
    </source>
</evidence>
<dbReference type="Pfam" id="PF00014">
    <property type="entry name" value="Kunitz_BPTI"/>
    <property type="match status" value="2"/>
</dbReference>
<dbReference type="CDD" id="cd00109">
    <property type="entry name" value="Kunitz-type"/>
    <property type="match status" value="1"/>
</dbReference>
<proteinExistence type="evidence at transcript level"/>
<name>G3MKU7_AMBMU</name>
<dbReference type="AlphaFoldDB" id="G3MKU7"/>
<feature type="signal peptide" evidence="4">
    <location>
        <begin position="1"/>
        <end position="23"/>
    </location>
</feature>
<evidence type="ECO:0000256" key="4">
    <source>
        <dbReference type="SAM" id="SignalP"/>
    </source>
</evidence>
<keyword evidence="2" id="KW-0722">Serine protease inhibitor</keyword>
<dbReference type="InterPro" id="IPR020901">
    <property type="entry name" value="Prtase_inh_Kunz-CS"/>
</dbReference>
<accession>G3MKU7</accession>